<feature type="domain" description="Pyrroline-5-carboxylate reductase catalytic N-terminal" evidence="2">
    <location>
        <begin position="4"/>
        <end position="96"/>
    </location>
</feature>
<dbReference type="Gene3D" id="3.40.50.720">
    <property type="entry name" value="NAD(P)-binding Rossmann-like Domain"/>
    <property type="match status" value="1"/>
</dbReference>
<evidence type="ECO:0000313" key="3">
    <source>
        <dbReference type="EMBL" id="PNH05802.1"/>
    </source>
</evidence>
<evidence type="ECO:0000313" key="4">
    <source>
        <dbReference type="Proteomes" id="UP000236333"/>
    </source>
</evidence>
<sequence>MPLTVGIVGAGTVGKTLGSAIARTNKVVFGVRDPAKYAQLSTLKNTSVASVSDAIKASDVIILATPGSNDDAGIKSTAASLGPGIAGKVLIDATNPLTSWPGLEVRWTAGTSGGEVLAAVLPDTIVYKAFNTIGVNQMSHADGSAITGQQLTMLFAGGPAQREAAEEVISAVGFKPEYVGPIRYARNLEAIAELWIHLSVPGVGTAEKWGRDFHFQTIRK</sequence>
<accession>A0A2J7ZZV8</accession>
<keyword evidence="1" id="KW-0560">Oxidoreductase</keyword>
<dbReference type="EMBL" id="PGGS01000278">
    <property type="protein sequence ID" value="PNH05802.1"/>
    <property type="molecule type" value="Genomic_DNA"/>
</dbReference>
<dbReference type="AlphaFoldDB" id="A0A2J7ZZV8"/>
<dbReference type="PANTHER" id="PTHR14239">
    <property type="entry name" value="DUDULIN-RELATED"/>
    <property type="match status" value="1"/>
</dbReference>
<proteinExistence type="predicted"/>
<evidence type="ECO:0000256" key="1">
    <source>
        <dbReference type="ARBA" id="ARBA00023002"/>
    </source>
</evidence>
<dbReference type="SUPFAM" id="SSF51735">
    <property type="entry name" value="NAD(P)-binding Rossmann-fold domains"/>
    <property type="match status" value="1"/>
</dbReference>
<dbReference type="InterPro" id="IPR028939">
    <property type="entry name" value="P5C_Rdtase_cat_N"/>
</dbReference>
<dbReference type="OrthoDB" id="550646at2759"/>
<dbReference type="Pfam" id="PF03807">
    <property type="entry name" value="F420_oxidored"/>
    <property type="match status" value="1"/>
</dbReference>
<keyword evidence="4" id="KW-1185">Reference proteome</keyword>
<dbReference type="Proteomes" id="UP000236333">
    <property type="component" value="Unassembled WGS sequence"/>
</dbReference>
<name>A0A2J7ZZV8_9CHLO</name>
<comment type="caution">
    <text evidence="3">The sequence shown here is derived from an EMBL/GenBank/DDBJ whole genome shotgun (WGS) entry which is preliminary data.</text>
</comment>
<evidence type="ECO:0000259" key="2">
    <source>
        <dbReference type="Pfam" id="PF03807"/>
    </source>
</evidence>
<organism evidence="3 4">
    <name type="scientific">Tetrabaena socialis</name>
    <dbReference type="NCBI Taxonomy" id="47790"/>
    <lineage>
        <taxon>Eukaryota</taxon>
        <taxon>Viridiplantae</taxon>
        <taxon>Chlorophyta</taxon>
        <taxon>core chlorophytes</taxon>
        <taxon>Chlorophyceae</taxon>
        <taxon>CS clade</taxon>
        <taxon>Chlamydomonadales</taxon>
        <taxon>Tetrabaenaceae</taxon>
        <taxon>Tetrabaena</taxon>
    </lineage>
</organism>
<protein>
    <submittedName>
        <fullName evidence="3">Metalloreductase STEAP3</fullName>
    </submittedName>
</protein>
<gene>
    <name evidence="3" type="ORF">TSOC_007908</name>
</gene>
<dbReference type="InterPro" id="IPR036291">
    <property type="entry name" value="NAD(P)-bd_dom_sf"/>
</dbReference>
<dbReference type="GO" id="GO:0016491">
    <property type="term" value="F:oxidoreductase activity"/>
    <property type="evidence" value="ECO:0007669"/>
    <property type="project" value="UniProtKB-KW"/>
</dbReference>
<dbReference type="InterPro" id="IPR051267">
    <property type="entry name" value="STEAP_metalloreductase"/>
</dbReference>
<reference evidence="3 4" key="1">
    <citation type="journal article" date="2017" name="Mol. Biol. Evol.">
        <title>The 4-celled Tetrabaena socialis nuclear genome reveals the essential components for genetic control of cell number at the origin of multicellularity in the volvocine lineage.</title>
        <authorList>
            <person name="Featherston J."/>
            <person name="Arakaki Y."/>
            <person name="Hanschen E.R."/>
            <person name="Ferris P.J."/>
            <person name="Michod R.E."/>
            <person name="Olson B.J.S.C."/>
            <person name="Nozaki H."/>
            <person name="Durand P.M."/>
        </authorList>
    </citation>
    <scope>NUCLEOTIDE SEQUENCE [LARGE SCALE GENOMIC DNA]</scope>
    <source>
        <strain evidence="3 4">NIES-571</strain>
    </source>
</reference>